<keyword evidence="2" id="KW-1133">Transmembrane helix</keyword>
<keyword evidence="5" id="KW-1185">Reference proteome</keyword>
<feature type="domain" description="DUF1468" evidence="3">
    <location>
        <begin position="10"/>
        <end position="178"/>
    </location>
</feature>
<dbReference type="RefSeq" id="WP_344309901.1">
    <property type="nucleotide sequence ID" value="NZ_BAAANO010000021.1"/>
</dbReference>
<protein>
    <recommendedName>
        <fullName evidence="3">DUF1468 domain-containing protein</fullName>
    </recommendedName>
</protein>
<comment type="caution">
    <text evidence="4">The sequence shown here is derived from an EMBL/GenBank/DDBJ whole genome shotgun (WGS) entry which is preliminary data.</text>
</comment>
<name>A0ABN2TJX4_9MICO</name>
<keyword evidence="2" id="KW-0472">Membrane</keyword>
<accession>A0ABN2TJX4</accession>
<feature type="transmembrane region" description="Helical" evidence="2">
    <location>
        <begin position="112"/>
        <end position="140"/>
    </location>
</feature>
<evidence type="ECO:0000256" key="1">
    <source>
        <dbReference type="SAM" id="MobiDB-lite"/>
    </source>
</evidence>
<feature type="compositionally biased region" description="Low complexity" evidence="1">
    <location>
        <begin position="73"/>
        <end position="101"/>
    </location>
</feature>
<keyword evidence="2" id="KW-0812">Transmembrane</keyword>
<dbReference type="EMBL" id="BAAANO010000021">
    <property type="protein sequence ID" value="GAA2011318.1"/>
    <property type="molecule type" value="Genomic_DNA"/>
</dbReference>
<proteinExistence type="predicted"/>
<evidence type="ECO:0000313" key="5">
    <source>
        <dbReference type="Proteomes" id="UP001500755"/>
    </source>
</evidence>
<feature type="transmembrane region" description="Helical" evidence="2">
    <location>
        <begin position="152"/>
        <end position="169"/>
    </location>
</feature>
<dbReference type="Proteomes" id="UP001500755">
    <property type="component" value="Unassembled WGS sequence"/>
</dbReference>
<organism evidence="4 5">
    <name type="scientific">Brevibacterium samyangense</name>
    <dbReference type="NCBI Taxonomy" id="366888"/>
    <lineage>
        <taxon>Bacteria</taxon>
        <taxon>Bacillati</taxon>
        <taxon>Actinomycetota</taxon>
        <taxon>Actinomycetes</taxon>
        <taxon>Micrococcales</taxon>
        <taxon>Brevibacteriaceae</taxon>
        <taxon>Brevibacterium</taxon>
    </lineage>
</organism>
<dbReference type="Pfam" id="PF07331">
    <property type="entry name" value="TctB"/>
    <property type="match status" value="1"/>
</dbReference>
<feature type="transmembrane region" description="Helical" evidence="2">
    <location>
        <begin position="42"/>
        <end position="62"/>
    </location>
</feature>
<gene>
    <name evidence="4" type="ORF">GCM10009755_23320</name>
</gene>
<dbReference type="InterPro" id="IPR009936">
    <property type="entry name" value="DUF1468"/>
</dbReference>
<reference evidence="4 5" key="1">
    <citation type="journal article" date="2019" name="Int. J. Syst. Evol. Microbiol.">
        <title>The Global Catalogue of Microorganisms (GCM) 10K type strain sequencing project: providing services to taxonomists for standard genome sequencing and annotation.</title>
        <authorList>
            <consortium name="The Broad Institute Genomics Platform"/>
            <consortium name="The Broad Institute Genome Sequencing Center for Infectious Disease"/>
            <person name="Wu L."/>
            <person name="Ma J."/>
        </authorList>
    </citation>
    <scope>NUCLEOTIDE SEQUENCE [LARGE SCALE GENOMIC DNA]</scope>
    <source>
        <strain evidence="4 5">JCM 14546</strain>
    </source>
</reference>
<evidence type="ECO:0000256" key="2">
    <source>
        <dbReference type="SAM" id="Phobius"/>
    </source>
</evidence>
<sequence>MNRLLVALLMPTIVLAFAVYLTVGILTMQIPEGTAFPGPRVFPGLITGGLYLFAVVLAAEAVRAFRRMPAPAESPAAGEPAVASGGSAPASEGSAGSVPPAEGAGHMDWRSFAWLVGSVFVFALTLQYLGWIIAAGLLFWCVTRAFGSTRPVFSLVAGLAVSSATYIAFDMALGLPLPSGILGGGF</sequence>
<feature type="region of interest" description="Disordered" evidence="1">
    <location>
        <begin position="73"/>
        <end position="102"/>
    </location>
</feature>
<evidence type="ECO:0000259" key="3">
    <source>
        <dbReference type="Pfam" id="PF07331"/>
    </source>
</evidence>
<evidence type="ECO:0000313" key="4">
    <source>
        <dbReference type="EMBL" id="GAA2011318.1"/>
    </source>
</evidence>